<evidence type="ECO:0000256" key="1">
    <source>
        <dbReference type="SAM" id="Coils"/>
    </source>
</evidence>
<organism evidence="4 5">
    <name type="scientific">Pannonibacter tanglangensis</name>
    <dbReference type="NCBI Taxonomy" id="2750084"/>
    <lineage>
        <taxon>Bacteria</taxon>
        <taxon>Pseudomonadati</taxon>
        <taxon>Pseudomonadota</taxon>
        <taxon>Alphaproteobacteria</taxon>
        <taxon>Hyphomicrobiales</taxon>
        <taxon>Stappiaceae</taxon>
        <taxon>Pannonibacter</taxon>
    </lineage>
</organism>
<accession>A0ABW9ZI46</accession>
<protein>
    <submittedName>
        <fullName evidence="4">HlyD family efflux transporter periplasmic adaptor subunit</fullName>
    </submittedName>
</protein>
<dbReference type="PANTHER" id="PTHR30469">
    <property type="entry name" value="MULTIDRUG RESISTANCE PROTEIN MDTA"/>
    <property type="match status" value="1"/>
</dbReference>
<gene>
    <name evidence="4" type="ORF">GWI71_06315</name>
</gene>
<keyword evidence="1" id="KW-0175">Coiled coil</keyword>
<proteinExistence type="predicted"/>
<feature type="domain" description="Multidrug resistance protein MdtA-like barrel-sandwich hybrid" evidence="3">
    <location>
        <begin position="75"/>
        <end position="259"/>
    </location>
</feature>
<dbReference type="InterPro" id="IPR058625">
    <property type="entry name" value="MdtA-like_BSH"/>
</dbReference>
<name>A0ABW9ZI46_9HYPH</name>
<evidence type="ECO:0000259" key="3">
    <source>
        <dbReference type="Pfam" id="PF25917"/>
    </source>
</evidence>
<dbReference type="Pfam" id="PF25917">
    <property type="entry name" value="BSH_RND"/>
    <property type="match status" value="1"/>
</dbReference>
<evidence type="ECO:0000313" key="5">
    <source>
        <dbReference type="Proteomes" id="UP000541347"/>
    </source>
</evidence>
<keyword evidence="5" id="KW-1185">Reference proteome</keyword>
<sequence>MRFVLRSIMGFGLFAVMVCAIGYGVYHLHAAATAPQETRSRPPAERSFLANTATFEDVTVTPEITAYGQIRSWRTLQLRASSDGQLVEMSERFRDGAQVKAGDVLLRIDPAEATSRLLDARANLSDARSDKDEAEEAIVAAERELEATRKQVELRKQALERQRQLMDKGYSTMALVEQEQLSVAAIEQALNNRLQSVLSARKRIERSDFALKRAEVALKDAERILAETTVTAPFDGILDTVGVTLGRRVSPNEELANLIDPTALEVRFSVSTEQFSRLLGIDGQLLPQPVRVILTLGERRIIAEGLLERVAAVVGEGEAGRTLFASLDVGTDTVFRPGDFVTVEIEEPALSQVAVVPVSAATEDGRLLVVGADNRLEEIQARVLRRRGDELIVAGVPFGREYVRERLPQLGSGIRIERRQPAGAAAPVAQAPGAPSTAEGEMVRLEPERRAALLAQLAASAMPDDRKARLIEALNQPEVSRALVERIEARAGRRG</sequence>
<reference evidence="4 5" key="1">
    <citation type="submission" date="2020-01" db="EMBL/GenBank/DDBJ databases">
        <authorList>
            <person name="Peng S.Y."/>
            <person name="Li J."/>
            <person name="Wang M."/>
            <person name="Wang L."/>
            <person name="Wang C.Q."/>
            <person name="Wang J.R."/>
        </authorList>
    </citation>
    <scope>NUCLEOTIDE SEQUENCE [LARGE SCALE GENOMIC DNA]</scope>
    <source>
        <strain evidence="4 5">XCT-34</strain>
    </source>
</reference>
<feature type="region of interest" description="Disordered" evidence="2">
    <location>
        <begin position="421"/>
        <end position="440"/>
    </location>
</feature>
<comment type="caution">
    <text evidence="4">The sequence shown here is derived from an EMBL/GenBank/DDBJ whole genome shotgun (WGS) entry which is preliminary data.</text>
</comment>
<dbReference type="SUPFAM" id="SSF111369">
    <property type="entry name" value="HlyD-like secretion proteins"/>
    <property type="match status" value="1"/>
</dbReference>
<feature type="coiled-coil region" evidence="1">
    <location>
        <begin position="117"/>
        <end position="162"/>
    </location>
</feature>
<dbReference type="EMBL" id="JAABLP010000002">
    <property type="protein sequence ID" value="NBN63291.1"/>
    <property type="molecule type" value="Genomic_DNA"/>
</dbReference>
<feature type="compositionally biased region" description="Low complexity" evidence="2">
    <location>
        <begin position="421"/>
        <end position="435"/>
    </location>
</feature>
<dbReference type="Gene3D" id="2.40.30.170">
    <property type="match status" value="1"/>
</dbReference>
<dbReference type="Gene3D" id="2.40.50.100">
    <property type="match status" value="1"/>
</dbReference>
<dbReference type="Gene3D" id="1.10.287.470">
    <property type="entry name" value="Helix hairpin bin"/>
    <property type="match status" value="1"/>
</dbReference>
<evidence type="ECO:0000256" key="2">
    <source>
        <dbReference type="SAM" id="MobiDB-lite"/>
    </source>
</evidence>
<dbReference type="Proteomes" id="UP000541347">
    <property type="component" value="Unassembled WGS sequence"/>
</dbReference>
<dbReference type="RefSeq" id="WP_161675078.1">
    <property type="nucleotide sequence ID" value="NZ_JAABLP010000002.1"/>
</dbReference>
<evidence type="ECO:0000313" key="4">
    <source>
        <dbReference type="EMBL" id="NBN63291.1"/>
    </source>
</evidence>